<dbReference type="Pfam" id="PF12773">
    <property type="entry name" value="DZR"/>
    <property type="match status" value="1"/>
</dbReference>
<evidence type="ECO:0000259" key="2">
    <source>
        <dbReference type="Pfam" id="PF12773"/>
    </source>
</evidence>
<comment type="caution">
    <text evidence="3">The sequence shown here is derived from an EMBL/GenBank/DDBJ whole genome shotgun (WGS) entry which is preliminary data.</text>
</comment>
<evidence type="ECO:0000313" key="3">
    <source>
        <dbReference type="EMBL" id="HIR93850.1"/>
    </source>
</evidence>
<name>A0A9D1JGH8_9FIRM</name>
<evidence type="ECO:0000313" key="4">
    <source>
        <dbReference type="Proteomes" id="UP000886841"/>
    </source>
</evidence>
<dbReference type="AlphaFoldDB" id="A0A9D1JGH8"/>
<protein>
    <submittedName>
        <fullName evidence="3">Zinc ribbon domain-containing protein</fullName>
    </submittedName>
</protein>
<gene>
    <name evidence="3" type="ORF">IAB98_10585</name>
</gene>
<keyword evidence="1" id="KW-0175">Coiled coil</keyword>
<evidence type="ECO:0000256" key="1">
    <source>
        <dbReference type="SAM" id="Coils"/>
    </source>
</evidence>
<accession>A0A9D1JGH8</accession>
<proteinExistence type="predicted"/>
<dbReference type="Proteomes" id="UP000886841">
    <property type="component" value="Unassembled WGS sequence"/>
</dbReference>
<feature type="domain" description="DZANK-type" evidence="2">
    <location>
        <begin position="52"/>
        <end position="125"/>
    </location>
</feature>
<reference evidence="3" key="2">
    <citation type="journal article" date="2021" name="PeerJ">
        <title>Extensive microbial diversity within the chicken gut microbiome revealed by metagenomics and culture.</title>
        <authorList>
            <person name="Gilroy R."/>
            <person name="Ravi A."/>
            <person name="Getino M."/>
            <person name="Pursley I."/>
            <person name="Horton D.L."/>
            <person name="Alikhan N.F."/>
            <person name="Baker D."/>
            <person name="Gharbi K."/>
            <person name="Hall N."/>
            <person name="Watson M."/>
            <person name="Adriaenssens E.M."/>
            <person name="Foster-Nyarko E."/>
            <person name="Jarju S."/>
            <person name="Secka A."/>
            <person name="Antonio M."/>
            <person name="Oren A."/>
            <person name="Chaudhuri R.R."/>
            <person name="La Ragione R."/>
            <person name="Hildebrand F."/>
            <person name="Pallen M.J."/>
        </authorList>
    </citation>
    <scope>NUCLEOTIDE SEQUENCE</scope>
    <source>
        <strain evidence="3">ChiSxjej1B13-7041</strain>
    </source>
</reference>
<feature type="coiled-coil region" evidence="1">
    <location>
        <begin position="5"/>
        <end position="39"/>
    </location>
</feature>
<sequence length="133" mass="15139">MEQRIQALREELREIELQIEVLQQKKELLQRQLEETSEESEKVSPEEGGRVCPLCGFTELEEGARFCGNCGAPLVDLWAEEETEEPAGDEEQEELWEAPAEEPVKRCAFCGEVLKPEARFCVGCGRVVRERSV</sequence>
<dbReference type="InterPro" id="IPR025874">
    <property type="entry name" value="DZR"/>
</dbReference>
<reference evidence="3" key="1">
    <citation type="submission" date="2020-10" db="EMBL/GenBank/DDBJ databases">
        <authorList>
            <person name="Gilroy R."/>
        </authorList>
    </citation>
    <scope>NUCLEOTIDE SEQUENCE</scope>
    <source>
        <strain evidence="3">ChiSxjej1B13-7041</strain>
    </source>
</reference>
<dbReference type="EMBL" id="DVHU01000094">
    <property type="protein sequence ID" value="HIR93850.1"/>
    <property type="molecule type" value="Genomic_DNA"/>
</dbReference>
<organism evidence="3 4">
    <name type="scientific">Candidatus Egerieimonas intestinavium</name>
    <dbReference type="NCBI Taxonomy" id="2840777"/>
    <lineage>
        <taxon>Bacteria</taxon>
        <taxon>Bacillati</taxon>
        <taxon>Bacillota</taxon>
        <taxon>Clostridia</taxon>
        <taxon>Lachnospirales</taxon>
        <taxon>Lachnospiraceae</taxon>
        <taxon>Lachnospiraceae incertae sedis</taxon>
        <taxon>Candidatus Egerieimonas</taxon>
    </lineage>
</organism>